<feature type="transmembrane region" description="Helical" evidence="1">
    <location>
        <begin position="157"/>
        <end position="179"/>
    </location>
</feature>
<keyword evidence="1" id="KW-1133">Transmembrane helix</keyword>
<dbReference type="Proteomes" id="UP001428341">
    <property type="component" value="Unassembled WGS sequence"/>
</dbReference>
<organism evidence="2 3">
    <name type="scientific">Citrus x changshan-huyou</name>
    <dbReference type="NCBI Taxonomy" id="2935761"/>
    <lineage>
        <taxon>Eukaryota</taxon>
        <taxon>Viridiplantae</taxon>
        <taxon>Streptophyta</taxon>
        <taxon>Embryophyta</taxon>
        <taxon>Tracheophyta</taxon>
        <taxon>Spermatophyta</taxon>
        <taxon>Magnoliopsida</taxon>
        <taxon>eudicotyledons</taxon>
        <taxon>Gunneridae</taxon>
        <taxon>Pentapetalae</taxon>
        <taxon>rosids</taxon>
        <taxon>malvids</taxon>
        <taxon>Sapindales</taxon>
        <taxon>Rutaceae</taxon>
        <taxon>Aurantioideae</taxon>
        <taxon>Citrus</taxon>
    </lineage>
</organism>
<evidence type="ECO:0000256" key="1">
    <source>
        <dbReference type="SAM" id="Phobius"/>
    </source>
</evidence>
<reference evidence="2 3" key="1">
    <citation type="submission" date="2024-05" db="EMBL/GenBank/DDBJ databases">
        <title>Haplotype-resolved chromosome-level genome assembly of Huyou (Citrus changshanensis).</title>
        <authorList>
            <person name="Miao C."/>
            <person name="Chen W."/>
            <person name="Wu Y."/>
            <person name="Wang L."/>
            <person name="Zhao S."/>
            <person name="Grierson D."/>
            <person name="Xu C."/>
            <person name="Chen K."/>
        </authorList>
    </citation>
    <scope>NUCLEOTIDE SEQUENCE [LARGE SCALE GENOMIC DNA]</scope>
    <source>
        <strain evidence="2">01-14</strain>
        <tissue evidence="2">Leaf</tissue>
    </source>
</reference>
<sequence>MLLPKPCQDHDFFNSRTRLDCSPEAHLEGACQQILLLEYGTYLVYSFKLIQMSQDGNSSDVQGGTSTIILHPILKLQFRFLIPAVTMPVLLFRHIPIRLAFTVRSSISEGCEETSVLLAISVVASVTSSPFLFFVAYLCLIISSLRYGTVASLSQHIFNWFRNLTAIITPITGTILIMINRLNGNQEIAEQVDEENIIEAETNRIQNLRPSSTDDDENNLEVVVIT</sequence>
<proteinExistence type="predicted"/>
<keyword evidence="3" id="KW-1185">Reference proteome</keyword>
<feature type="transmembrane region" description="Helical" evidence="1">
    <location>
        <begin position="76"/>
        <end position="95"/>
    </location>
</feature>
<keyword evidence="1" id="KW-0472">Membrane</keyword>
<evidence type="ECO:0000313" key="3">
    <source>
        <dbReference type="Proteomes" id="UP001428341"/>
    </source>
</evidence>
<dbReference type="EMBL" id="JBCGBO010000024">
    <property type="protein sequence ID" value="KAK9182945.1"/>
    <property type="molecule type" value="Genomic_DNA"/>
</dbReference>
<gene>
    <name evidence="2" type="ORF">WN944_026093</name>
</gene>
<comment type="caution">
    <text evidence="2">The sequence shown here is derived from an EMBL/GenBank/DDBJ whole genome shotgun (WGS) entry which is preliminary data.</text>
</comment>
<feature type="transmembrane region" description="Helical" evidence="1">
    <location>
        <begin position="116"/>
        <end position="145"/>
    </location>
</feature>
<keyword evidence="1" id="KW-0812">Transmembrane</keyword>
<evidence type="ECO:0000313" key="2">
    <source>
        <dbReference type="EMBL" id="KAK9182945.1"/>
    </source>
</evidence>
<dbReference type="AlphaFoldDB" id="A0AAP0QE83"/>
<protein>
    <submittedName>
        <fullName evidence="2">Uncharacterized protein</fullName>
    </submittedName>
</protein>
<name>A0AAP0QE83_9ROSI</name>
<accession>A0AAP0QE83</accession>